<evidence type="ECO:0000313" key="3">
    <source>
        <dbReference type="Proteomes" id="UP000078459"/>
    </source>
</evidence>
<name>A0A179DBJ2_9SPHI</name>
<proteinExistence type="predicted"/>
<protein>
    <submittedName>
        <fullName evidence="2">Uncharacterized protein</fullName>
    </submittedName>
</protein>
<dbReference type="AlphaFoldDB" id="A0A179DBJ2"/>
<feature type="region of interest" description="Disordered" evidence="1">
    <location>
        <begin position="1"/>
        <end position="20"/>
    </location>
</feature>
<evidence type="ECO:0000313" key="2">
    <source>
        <dbReference type="EMBL" id="OAQ38070.1"/>
    </source>
</evidence>
<dbReference type="Proteomes" id="UP000078459">
    <property type="component" value="Unassembled WGS sequence"/>
</dbReference>
<gene>
    <name evidence="2" type="ORF">A5893_14790</name>
</gene>
<comment type="caution">
    <text evidence="2">The sequence shown here is derived from an EMBL/GenBank/DDBJ whole genome shotgun (WGS) entry which is preliminary data.</text>
</comment>
<dbReference type="EMBL" id="LWHJ01000031">
    <property type="protein sequence ID" value="OAQ38070.1"/>
    <property type="molecule type" value="Genomic_DNA"/>
</dbReference>
<reference evidence="2 3" key="2">
    <citation type="submission" date="2016-06" db="EMBL/GenBank/DDBJ databases">
        <title>Pedobacter psychrophilus sp. nov., isolated from Antarctic fragmentary rock.</title>
        <authorList>
            <person name="Svec P."/>
        </authorList>
    </citation>
    <scope>NUCLEOTIDE SEQUENCE [LARGE SCALE GENOMIC DNA]</scope>
    <source>
        <strain evidence="2 3">CCM 8644</strain>
    </source>
</reference>
<keyword evidence="3" id="KW-1185">Reference proteome</keyword>
<evidence type="ECO:0000256" key="1">
    <source>
        <dbReference type="SAM" id="MobiDB-lite"/>
    </source>
</evidence>
<organism evidence="2 3">
    <name type="scientific">Pedobacter psychrophilus</name>
    <dbReference type="NCBI Taxonomy" id="1826909"/>
    <lineage>
        <taxon>Bacteria</taxon>
        <taxon>Pseudomonadati</taxon>
        <taxon>Bacteroidota</taxon>
        <taxon>Sphingobacteriia</taxon>
        <taxon>Sphingobacteriales</taxon>
        <taxon>Sphingobacteriaceae</taxon>
        <taxon>Pedobacter</taxon>
    </lineage>
</organism>
<accession>A0A179DBJ2</accession>
<sequence>MFSACNSDNKQTDNEIDSSNVMHYSVKEKPAQIADVPWAAELDSTSQKISMQKSDMVKSEDLDINNVAEAINRKYPEIHIASQNQSNDTVYVNIPDATYLTQQSGNMGSEIFMAETTYSFTEIPGVKFVHFNFKEGDHATPGTFKREDFNLKSEFVPSK</sequence>
<reference evidence="2 3" key="1">
    <citation type="submission" date="2016-04" db="EMBL/GenBank/DDBJ databases">
        <authorList>
            <person name="Evans L.H."/>
            <person name="Alamgir A."/>
            <person name="Owens N."/>
            <person name="Weber N.D."/>
            <person name="Virtaneva K."/>
            <person name="Barbian K."/>
            <person name="Babar A."/>
            <person name="Rosenke K."/>
        </authorList>
    </citation>
    <scope>NUCLEOTIDE SEQUENCE [LARGE SCALE GENOMIC DNA]</scope>
    <source>
        <strain evidence="2 3">CCM 8644</strain>
    </source>
</reference>
<dbReference type="STRING" id="1826909.A5893_14790"/>